<evidence type="ECO:0000313" key="2">
    <source>
        <dbReference type="Proteomes" id="UP000789920"/>
    </source>
</evidence>
<organism evidence="1 2">
    <name type="scientific">Racocetra persica</name>
    <dbReference type="NCBI Taxonomy" id="160502"/>
    <lineage>
        <taxon>Eukaryota</taxon>
        <taxon>Fungi</taxon>
        <taxon>Fungi incertae sedis</taxon>
        <taxon>Mucoromycota</taxon>
        <taxon>Glomeromycotina</taxon>
        <taxon>Glomeromycetes</taxon>
        <taxon>Diversisporales</taxon>
        <taxon>Gigasporaceae</taxon>
        <taxon>Racocetra</taxon>
    </lineage>
</organism>
<evidence type="ECO:0000313" key="1">
    <source>
        <dbReference type="EMBL" id="CAG8742605.1"/>
    </source>
</evidence>
<gene>
    <name evidence="1" type="ORF">RPERSI_LOCUS13308</name>
</gene>
<sequence>DESSFTNSDIELIYKNDIEMVQKSGQTNFEANFSHMSVEILKFLCHEMGVSETGSKQDLVSCLVNESRKRYVLSNSDISVKEKVVDIDSDMKEVPGEGSKLSFKKAFANTFNNVLVDSENLVTNRCNILSSPQLAKARNQWEYNEWCKASLLLDKALYTDDINYVQLARQVVLERVYVVKVADKDGWNVVVRMVSGDMLDLISELFSRKYERARMDSAQVQVSSLYMPLFIQPQPFVYLNW</sequence>
<reference evidence="1" key="1">
    <citation type="submission" date="2021-06" db="EMBL/GenBank/DDBJ databases">
        <authorList>
            <person name="Kallberg Y."/>
            <person name="Tangrot J."/>
            <person name="Rosling A."/>
        </authorList>
    </citation>
    <scope>NUCLEOTIDE SEQUENCE</scope>
    <source>
        <strain evidence="1">MA461A</strain>
    </source>
</reference>
<proteinExistence type="predicted"/>
<comment type="caution">
    <text evidence="1">The sequence shown here is derived from an EMBL/GenBank/DDBJ whole genome shotgun (WGS) entry which is preliminary data.</text>
</comment>
<dbReference type="Proteomes" id="UP000789920">
    <property type="component" value="Unassembled WGS sequence"/>
</dbReference>
<protein>
    <submittedName>
        <fullName evidence="1">30622_t:CDS:1</fullName>
    </submittedName>
</protein>
<accession>A0ACA9Q8W2</accession>
<keyword evidence="2" id="KW-1185">Reference proteome</keyword>
<feature type="non-terminal residue" evidence="1">
    <location>
        <position position="1"/>
    </location>
</feature>
<dbReference type="EMBL" id="CAJVQC010029422">
    <property type="protein sequence ID" value="CAG8742605.1"/>
    <property type="molecule type" value="Genomic_DNA"/>
</dbReference>
<name>A0ACA9Q8W2_9GLOM</name>